<dbReference type="GO" id="GO:0003677">
    <property type="term" value="F:DNA binding"/>
    <property type="evidence" value="ECO:0007669"/>
    <property type="project" value="UniProtKB-KW"/>
</dbReference>
<dbReference type="EMBL" id="JACIEJ010000004">
    <property type="protein sequence ID" value="MBB3985794.1"/>
    <property type="molecule type" value="Genomic_DNA"/>
</dbReference>
<dbReference type="SMART" id="SM00421">
    <property type="entry name" value="HTH_LUXR"/>
    <property type="match status" value="1"/>
</dbReference>
<dbReference type="SMART" id="SM00448">
    <property type="entry name" value="REC"/>
    <property type="match status" value="1"/>
</dbReference>
<evidence type="ECO:0000313" key="6">
    <source>
        <dbReference type="EMBL" id="MBB3985794.1"/>
    </source>
</evidence>
<dbReference type="PANTHER" id="PTHR45566">
    <property type="entry name" value="HTH-TYPE TRANSCRIPTIONAL REGULATOR YHJB-RELATED"/>
    <property type="match status" value="1"/>
</dbReference>
<dbReference type="GO" id="GO:0006355">
    <property type="term" value="P:regulation of DNA-templated transcription"/>
    <property type="evidence" value="ECO:0007669"/>
    <property type="project" value="InterPro"/>
</dbReference>
<reference evidence="6 7" key="1">
    <citation type="submission" date="2020-08" db="EMBL/GenBank/DDBJ databases">
        <title>Genomic Encyclopedia of Type Strains, Phase IV (KMG-IV): sequencing the most valuable type-strain genomes for metagenomic binning, comparative biology and taxonomic classification.</title>
        <authorList>
            <person name="Goeker M."/>
        </authorList>
    </citation>
    <scope>NUCLEOTIDE SEQUENCE [LARGE SCALE GENOMIC DNA]</scope>
    <source>
        <strain evidence="6 7">DSM 102235</strain>
    </source>
</reference>
<evidence type="ECO:0000313" key="7">
    <source>
        <dbReference type="Proteomes" id="UP000541426"/>
    </source>
</evidence>
<dbReference type="InterPro" id="IPR051015">
    <property type="entry name" value="EvgA-like"/>
</dbReference>
<dbReference type="Pfam" id="PF00196">
    <property type="entry name" value="GerE"/>
    <property type="match status" value="1"/>
</dbReference>
<dbReference type="InterPro" id="IPR001789">
    <property type="entry name" value="Sig_transdc_resp-reg_receiver"/>
</dbReference>
<dbReference type="SUPFAM" id="SSF46894">
    <property type="entry name" value="C-terminal effector domain of the bipartite response regulators"/>
    <property type="match status" value="1"/>
</dbReference>
<dbReference type="Gene3D" id="3.40.50.2300">
    <property type="match status" value="1"/>
</dbReference>
<name>A0A7W6DNE5_9RHOB</name>
<keyword evidence="7" id="KW-1185">Reference proteome</keyword>
<sequence length="225" mass="24935">MTFQRHTALDDRATQTDQNTMRILIADDHELLRDTLMLYIGNEPGMVAESVQDLDAAEARMAAGEEYDLVLLDFTMPGMDGLDGLRRIMGMSGDHRVAIISGTAQRDIAEEVLAAGAAGFLPKTLSAKSLVNALRFMALGEQYAPLDFMRASENDQQKHPLAKQLSQREFEVLEGLTQGKSNKEIARDLDIREPTVKLHVKTLYRKIGASNRTQAAMIAKEKGLF</sequence>
<dbReference type="PROSITE" id="PS50043">
    <property type="entry name" value="HTH_LUXR_2"/>
    <property type="match status" value="1"/>
</dbReference>
<feature type="domain" description="Response regulatory" evidence="5">
    <location>
        <begin position="22"/>
        <end position="138"/>
    </location>
</feature>
<dbReference type="SUPFAM" id="SSF52172">
    <property type="entry name" value="CheY-like"/>
    <property type="match status" value="1"/>
</dbReference>
<protein>
    <submittedName>
        <fullName evidence="6">DNA-binding NarL/FixJ family response regulator</fullName>
    </submittedName>
</protein>
<dbReference type="InterPro" id="IPR016032">
    <property type="entry name" value="Sig_transdc_resp-reg_C-effctor"/>
</dbReference>
<comment type="caution">
    <text evidence="6">The sequence shown here is derived from an EMBL/GenBank/DDBJ whole genome shotgun (WGS) entry which is preliminary data.</text>
</comment>
<evidence type="ECO:0000259" key="4">
    <source>
        <dbReference type="PROSITE" id="PS50043"/>
    </source>
</evidence>
<dbReference type="InterPro" id="IPR011006">
    <property type="entry name" value="CheY-like_superfamily"/>
</dbReference>
<accession>A0A7W6DNE5</accession>
<keyword evidence="1 3" id="KW-0597">Phosphoprotein</keyword>
<dbReference type="Pfam" id="PF00072">
    <property type="entry name" value="Response_reg"/>
    <property type="match status" value="1"/>
</dbReference>
<evidence type="ECO:0000256" key="1">
    <source>
        <dbReference type="ARBA" id="ARBA00022553"/>
    </source>
</evidence>
<dbReference type="Proteomes" id="UP000541426">
    <property type="component" value="Unassembled WGS sequence"/>
</dbReference>
<dbReference type="GO" id="GO:0000160">
    <property type="term" value="P:phosphorelay signal transduction system"/>
    <property type="evidence" value="ECO:0007669"/>
    <property type="project" value="InterPro"/>
</dbReference>
<dbReference type="PRINTS" id="PR00038">
    <property type="entry name" value="HTHLUXR"/>
</dbReference>
<feature type="domain" description="HTH luxR-type" evidence="4">
    <location>
        <begin position="158"/>
        <end position="223"/>
    </location>
</feature>
<dbReference type="PANTHER" id="PTHR45566:SF1">
    <property type="entry name" value="HTH-TYPE TRANSCRIPTIONAL REGULATOR YHJB-RELATED"/>
    <property type="match status" value="1"/>
</dbReference>
<dbReference type="AlphaFoldDB" id="A0A7W6DNE5"/>
<proteinExistence type="predicted"/>
<dbReference type="PROSITE" id="PS50110">
    <property type="entry name" value="RESPONSE_REGULATORY"/>
    <property type="match status" value="1"/>
</dbReference>
<dbReference type="CDD" id="cd06170">
    <property type="entry name" value="LuxR_C_like"/>
    <property type="match status" value="1"/>
</dbReference>
<evidence type="ECO:0000256" key="3">
    <source>
        <dbReference type="PROSITE-ProRule" id="PRU00169"/>
    </source>
</evidence>
<feature type="modified residue" description="4-aspartylphosphate" evidence="3">
    <location>
        <position position="73"/>
    </location>
</feature>
<organism evidence="6 7">
    <name type="scientific">Sagittula marina</name>
    <dbReference type="NCBI Taxonomy" id="943940"/>
    <lineage>
        <taxon>Bacteria</taxon>
        <taxon>Pseudomonadati</taxon>
        <taxon>Pseudomonadota</taxon>
        <taxon>Alphaproteobacteria</taxon>
        <taxon>Rhodobacterales</taxon>
        <taxon>Roseobacteraceae</taxon>
        <taxon>Sagittula</taxon>
    </lineage>
</organism>
<dbReference type="InterPro" id="IPR058245">
    <property type="entry name" value="NreC/VraR/RcsB-like_REC"/>
</dbReference>
<evidence type="ECO:0000256" key="2">
    <source>
        <dbReference type="ARBA" id="ARBA00023125"/>
    </source>
</evidence>
<gene>
    <name evidence="6" type="ORF">GGQ68_002127</name>
</gene>
<dbReference type="InterPro" id="IPR000792">
    <property type="entry name" value="Tscrpt_reg_LuxR_C"/>
</dbReference>
<evidence type="ECO:0000259" key="5">
    <source>
        <dbReference type="PROSITE" id="PS50110"/>
    </source>
</evidence>
<dbReference type="CDD" id="cd17535">
    <property type="entry name" value="REC_NarL-like"/>
    <property type="match status" value="1"/>
</dbReference>
<keyword evidence="2 6" id="KW-0238">DNA-binding</keyword>